<dbReference type="SMART" id="SM00262">
    <property type="entry name" value="GEL"/>
    <property type="match status" value="6"/>
</dbReference>
<sequence>MNDLKCLKKNKCNFNNIQPQHVSSQGPSTMVVHKAFENAGKTPGLQIWRVEKMDLVVVPSELHGQFFTGDSYVVLCTITPSSLRIHSWTGKEASQDERGAVAIFMTQLDDFLQGIPQQFTEFQNEESSTFLSYFPKGIVYKAGGVASGFKHVVTNAVDRQRVLLVKGRHAIRAKEVSVSWSSFNKGDCFIIDLGKNIYHWSGSNCNFWERIKATELAIGIRDNEGTGSCQLHMIDEGSEPEEVLKVSVFFFYFCFFAPQPTSETKVADKTPFQQSLLSEEDCYILDNKGHNLFVWKGRKANAEERKSALNIARQFITRHSYPDNTKIEIFPSQSETTLFKDFFFNWLDKDETTGPTKPYTIGSIAKVEQIPFDASSLHSNQAMAAHHGMVDDGSGKVQIWRVEGNDKAEVDQAKYGQFFGGDCYLIQYSYDSQGREKQGRKSTIDERAASAILTVALDDSMGGVATQVRVTQGQEPPHLVSMFKQKTMIIHMGGTSRSGDETQPGSTRLFHIRISTTKATRAVEVEPIASSLNTNDVFVLKTPNSVFEWKGLGANEEEIKAATELVRELYPTDTVTKVDEKMESADFWSALGGKGEYQTSRALQTAIKNARLFSCSNKTGRLIVKEVPGDLTQMNLAPDDIMILDTWNEIYIWVGKDANEVEKSGASKIAEDYVNTHPSGRSGTPLVTIKQGEEPPSFTGWFHGWDPKMWDNVLAKLKVMFFFSYKNVVLLSYQYTCCLYLGISAITNLLSSAPKSQWASGPRVGHACLVICGPCAQGFC</sequence>
<comment type="similarity">
    <text evidence="1">Belongs to the villin/gelsolin family.</text>
</comment>
<evidence type="ECO:0000256" key="3">
    <source>
        <dbReference type="ARBA" id="ARBA00022737"/>
    </source>
</evidence>
<dbReference type="Proteomes" id="UP000472271">
    <property type="component" value="Chromosome 4"/>
</dbReference>
<dbReference type="Pfam" id="PF00626">
    <property type="entry name" value="Gelsolin"/>
    <property type="match status" value="6"/>
</dbReference>
<dbReference type="PRINTS" id="PR00597">
    <property type="entry name" value="GELSOLIN"/>
</dbReference>
<dbReference type="SUPFAM" id="SSF55753">
    <property type="entry name" value="Actin depolymerizing proteins"/>
    <property type="match status" value="5"/>
</dbReference>
<feature type="domain" description="Gelsolin-like" evidence="5">
    <location>
        <begin position="624"/>
        <end position="698"/>
    </location>
</feature>
<dbReference type="GO" id="GO:0051016">
    <property type="term" value="P:barbed-end actin filament capping"/>
    <property type="evidence" value="ECO:0007669"/>
    <property type="project" value="TreeGrafter"/>
</dbReference>
<dbReference type="PANTHER" id="PTHR11977">
    <property type="entry name" value="VILLIN"/>
    <property type="match status" value="1"/>
</dbReference>
<dbReference type="InterPro" id="IPR036180">
    <property type="entry name" value="Gelsolin-like_dom_sf"/>
</dbReference>
<reference evidence="6" key="1">
    <citation type="submission" date="2019-06" db="EMBL/GenBank/DDBJ databases">
        <authorList>
            <consortium name="Wellcome Sanger Institute Data Sharing"/>
        </authorList>
    </citation>
    <scope>NUCLEOTIDE SEQUENCE [LARGE SCALE GENOMIC DNA]</scope>
</reference>
<keyword evidence="7" id="KW-1185">Reference proteome</keyword>
<feature type="domain" description="Gelsolin-like" evidence="5">
    <location>
        <begin position="170"/>
        <end position="243"/>
    </location>
</feature>
<dbReference type="PANTHER" id="PTHR11977:SF27">
    <property type="entry name" value="SCINDERIN LIKE A-RELATED"/>
    <property type="match status" value="1"/>
</dbReference>
<dbReference type="GO" id="GO:0051014">
    <property type="term" value="P:actin filament severing"/>
    <property type="evidence" value="ECO:0007669"/>
    <property type="project" value="TreeGrafter"/>
</dbReference>
<dbReference type="FunFam" id="3.40.20.10:FF:000001">
    <property type="entry name" value="Gelsolin"/>
    <property type="match status" value="1"/>
</dbReference>
<dbReference type="InterPro" id="IPR007123">
    <property type="entry name" value="Gelsolin-like_dom"/>
</dbReference>
<feature type="domain" description="Gelsolin-like" evidence="5">
    <location>
        <begin position="54"/>
        <end position="131"/>
    </location>
</feature>
<dbReference type="SUPFAM" id="SSF82754">
    <property type="entry name" value="C-terminal, gelsolin-like domain of Sec23/24"/>
    <property type="match status" value="1"/>
</dbReference>
<dbReference type="CDD" id="cd11290">
    <property type="entry name" value="gelsolin_S1_like"/>
    <property type="match status" value="1"/>
</dbReference>
<evidence type="ECO:0000256" key="2">
    <source>
        <dbReference type="ARBA" id="ARBA00022467"/>
    </source>
</evidence>
<dbReference type="InParanoid" id="A0A673B2I6"/>
<feature type="domain" description="Gelsolin-like" evidence="5">
    <location>
        <begin position="521"/>
        <end position="588"/>
    </location>
</feature>
<evidence type="ECO:0000313" key="6">
    <source>
        <dbReference type="Ensembl" id="ENSSORP00005036401.1"/>
    </source>
</evidence>
<accession>A0A673B2I6</accession>
<dbReference type="AlphaFoldDB" id="A0A673B2I6"/>
<dbReference type="CDD" id="cd11293">
    <property type="entry name" value="gelsolin_S4_like"/>
    <property type="match status" value="1"/>
</dbReference>
<reference evidence="6" key="2">
    <citation type="submission" date="2025-08" db="UniProtKB">
        <authorList>
            <consortium name="Ensembl"/>
        </authorList>
    </citation>
    <scope>IDENTIFICATION</scope>
</reference>
<dbReference type="FunFam" id="3.40.20.10:FF:000005">
    <property type="entry name" value="Gelsolin"/>
    <property type="match status" value="1"/>
</dbReference>
<evidence type="ECO:0000256" key="4">
    <source>
        <dbReference type="ARBA" id="ARBA00023203"/>
    </source>
</evidence>
<gene>
    <name evidence="6" type="primary">scinla</name>
</gene>
<keyword evidence="2" id="KW-0117">Actin capping</keyword>
<keyword evidence="3" id="KW-0677">Repeat</keyword>
<protein>
    <submittedName>
        <fullName evidence="6">Gelsolin-like</fullName>
    </submittedName>
</protein>
<dbReference type="GO" id="GO:0030031">
    <property type="term" value="P:cell projection assembly"/>
    <property type="evidence" value="ECO:0007669"/>
    <property type="project" value="TreeGrafter"/>
</dbReference>
<keyword evidence="4" id="KW-0009">Actin-binding</keyword>
<dbReference type="GO" id="GO:0051015">
    <property type="term" value="F:actin filament binding"/>
    <property type="evidence" value="ECO:0007669"/>
    <property type="project" value="InterPro"/>
</dbReference>
<evidence type="ECO:0000313" key="7">
    <source>
        <dbReference type="Proteomes" id="UP000472271"/>
    </source>
</evidence>
<dbReference type="Ensembl" id="ENSSORT00005037362.1">
    <property type="protein sequence ID" value="ENSSORP00005036401.1"/>
    <property type="gene ID" value="ENSSORG00005013591.1"/>
</dbReference>
<proteinExistence type="inferred from homology"/>
<name>A0A673B2I6_9TELE</name>
<dbReference type="Gene3D" id="3.40.20.10">
    <property type="entry name" value="Severin"/>
    <property type="match status" value="6"/>
</dbReference>
<dbReference type="GO" id="GO:0007417">
    <property type="term" value="P:central nervous system development"/>
    <property type="evidence" value="ECO:0007669"/>
    <property type="project" value="TreeGrafter"/>
</dbReference>
<dbReference type="InterPro" id="IPR007122">
    <property type="entry name" value="Villin/Gelsolin"/>
</dbReference>
<dbReference type="GO" id="GO:0008154">
    <property type="term" value="P:actin polymerization or depolymerization"/>
    <property type="evidence" value="ECO:0007669"/>
    <property type="project" value="TreeGrafter"/>
</dbReference>
<evidence type="ECO:0000259" key="5">
    <source>
        <dbReference type="Pfam" id="PF00626"/>
    </source>
</evidence>
<dbReference type="GO" id="GO:0015629">
    <property type="term" value="C:actin cytoskeleton"/>
    <property type="evidence" value="ECO:0007669"/>
    <property type="project" value="TreeGrafter"/>
</dbReference>
<dbReference type="CDD" id="cd11289">
    <property type="entry name" value="gelsolin_S2_like"/>
    <property type="match status" value="1"/>
</dbReference>
<dbReference type="InterPro" id="IPR029006">
    <property type="entry name" value="ADF-H/Gelsolin-like_dom_sf"/>
</dbReference>
<organism evidence="6 7">
    <name type="scientific">Sphaeramia orbicularis</name>
    <name type="common">orbiculate cardinalfish</name>
    <dbReference type="NCBI Taxonomy" id="375764"/>
    <lineage>
        <taxon>Eukaryota</taxon>
        <taxon>Metazoa</taxon>
        <taxon>Chordata</taxon>
        <taxon>Craniata</taxon>
        <taxon>Vertebrata</taxon>
        <taxon>Euteleostomi</taxon>
        <taxon>Actinopterygii</taxon>
        <taxon>Neopterygii</taxon>
        <taxon>Teleostei</taxon>
        <taxon>Neoteleostei</taxon>
        <taxon>Acanthomorphata</taxon>
        <taxon>Gobiaria</taxon>
        <taxon>Kurtiformes</taxon>
        <taxon>Apogonoidei</taxon>
        <taxon>Apogonidae</taxon>
        <taxon>Apogoninae</taxon>
        <taxon>Sphaeramia</taxon>
    </lineage>
</organism>
<reference evidence="6" key="3">
    <citation type="submission" date="2025-09" db="UniProtKB">
        <authorList>
            <consortium name="Ensembl"/>
        </authorList>
    </citation>
    <scope>IDENTIFICATION</scope>
</reference>
<dbReference type="GO" id="GO:0005737">
    <property type="term" value="C:cytoplasm"/>
    <property type="evidence" value="ECO:0007669"/>
    <property type="project" value="TreeGrafter"/>
</dbReference>
<dbReference type="CDD" id="cd11288">
    <property type="entry name" value="gelsolin_S5_like"/>
    <property type="match status" value="1"/>
</dbReference>
<evidence type="ECO:0000256" key="1">
    <source>
        <dbReference type="ARBA" id="ARBA00008418"/>
    </source>
</evidence>
<dbReference type="CDD" id="cd11291">
    <property type="entry name" value="gelsolin_S6_like"/>
    <property type="match status" value="1"/>
</dbReference>
<feature type="domain" description="Gelsolin-like" evidence="5">
    <location>
        <begin position="267"/>
        <end position="335"/>
    </location>
</feature>
<feature type="domain" description="Gelsolin-like" evidence="5">
    <location>
        <begin position="405"/>
        <end position="479"/>
    </location>
</feature>
<dbReference type="GO" id="GO:0005546">
    <property type="term" value="F:phosphatidylinositol-4,5-bisphosphate binding"/>
    <property type="evidence" value="ECO:0007669"/>
    <property type="project" value="TreeGrafter"/>
</dbReference>